<dbReference type="Proteomes" id="UP000254088">
    <property type="component" value="Unassembled WGS sequence"/>
</dbReference>
<name>A0A377C653_ECOLX</name>
<dbReference type="AlphaFoldDB" id="A0A377C653"/>
<reference evidence="1 2" key="1">
    <citation type="submission" date="2018-06" db="EMBL/GenBank/DDBJ databases">
        <authorList>
            <consortium name="Pathogen Informatics"/>
            <person name="Doyle S."/>
        </authorList>
    </citation>
    <scope>NUCLEOTIDE SEQUENCE [LARGE SCALE GENOMIC DNA]</scope>
    <source>
        <strain evidence="1 2">NCTC10429</strain>
    </source>
</reference>
<evidence type="ECO:0000313" key="1">
    <source>
        <dbReference type="EMBL" id="STL84039.1"/>
    </source>
</evidence>
<proteinExistence type="predicted"/>
<sequence>MAQVARSHCFQRKMRPVTGSKSFSVCLCVSNWTRKQLEQYPLRIGLSTLVSVNTTNRDGQVLANKVRSTPVAVSTAREISLAPVNKLIDDIVKANAG</sequence>
<gene>
    <name evidence="1" type="primary">emrA_1</name>
    <name evidence="1" type="ORF">NCTC10429_01884</name>
</gene>
<protein>
    <submittedName>
        <fullName evidence="1">Multidrug resistance protein A</fullName>
    </submittedName>
</protein>
<organism evidence="1 2">
    <name type="scientific">Escherichia coli</name>
    <dbReference type="NCBI Taxonomy" id="562"/>
    <lineage>
        <taxon>Bacteria</taxon>
        <taxon>Pseudomonadati</taxon>
        <taxon>Pseudomonadota</taxon>
        <taxon>Gammaproteobacteria</taxon>
        <taxon>Enterobacterales</taxon>
        <taxon>Enterobacteriaceae</taxon>
        <taxon>Escherichia</taxon>
    </lineage>
</organism>
<evidence type="ECO:0000313" key="2">
    <source>
        <dbReference type="Proteomes" id="UP000254088"/>
    </source>
</evidence>
<dbReference type="EMBL" id="UGEX01000001">
    <property type="protein sequence ID" value="STL84039.1"/>
    <property type="molecule type" value="Genomic_DNA"/>
</dbReference>
<accession>A0A377C653</accession>